<feature type="domain" description="Histidine kinase/HSP90-like ATPase" evidence="2">
    <location>
        <begin position="184"/>
        <end position="296"/>
    </location>
</feature>
<keyword evidence="4" id="KW-1185">Reference proteome</keyword>
<comment type="caution">
    <text evidence="3">The sequence shown here is derived from an EMBL/GenBank/DDBJ whole genome shotgun (WGS) entry which is preliminary data.</text>
</comment>
<dbReference type="Gene3D" id="3.30.450.40">
    <property type="match status" value="1"/>
</dbReference>
<keyword evidence="1" id="KW-0723">Serine/threonine-protein kinase</keyword>
<dbReference type="InterPro" id="IPR003594">
    <property type="entry name" value="HATPase_dom"/>
</dbReference>
<dbReference type="SUPFAM" id="SSF55874">
    <property type="entry name" value="ATPase domain of HSP90 chaperone/DNA topoisomerase II/histidine kinase"/>
    <property type="match status" value="1"/>
</dbReference>
<evidence type="ECO:0000259" key="2">
    <source>
        <dbReference type="Pfam" id="PF13581"/>
    </source>
</evidence>
<evidence type="ECO:0000313" key="3">
    <source>
        <dbReference type="EMBL" id="PJJ55899.1"/>
    </source>
</evidence>
<dbReference type="PANTHER" id="PTHR35526:SF3">
    <property type="entry name" value="ANTI-SIGMA-F FACTOR RSBW"/>
    <property type="match status" value="1"/>
</dbReference>
<dbReference type="OrthoDB" id="4251531at2"/>
<dbReference type="SUPFAM" id="SSF55781">
    <property type="entry name" value="GAF domain-like"/>
    <property type="match status" value="1"/>
</dbReference>
<dbReference type="InterPro" id="IPR029016">
    <property type="entry name" value="GAF-like_dom_sf"/>
</dbReference>
<reference evidence="3 4" key="1">
    <citation type="submission" date="2017-11" db="EMBL/GenBank/DDBJ databases">
        <title>Genomic Encyclopedia of Archaeal and Bacterial Type Strains, Phase II (KMG-II): From Individual Species to Whole Genera.</title>
        <authorList>
            <person name="Goeker M."/>
        </authorList>
    </citation>
    <scope>NUCLEOTIDE SEQUENCE [LARGE SCALE GENOMIC DNA]</scope>
    <source>
        <strain evidence="3 4">DSM 27763</strain>
    </source>
</reference>
<proteinExistence type="predicted"/>
<dbReference type="InterPro" id="IPR036890">
    <property type="entry name" value="HATPase_C_sf"/>
</dbReference>
<dbReference type="RefSeq" id="WP_100414218.1">
    <property type="nucleotide sequence ID" value="NZ_PGEZ01000001.1"/>
</dbReference>
<gene>
    <name evidence="3" type="ORF">CLV56_0102</name>
</gene>
<keyword evidence="3" id="KW-0808">Transferase</keyword>
<dbReference type="PANTHER" id="PTHR35526">
    <property type="entry name" value="ANTI-SIGMA-F FACTOR RSBW-RELATED"/>
    <property type="match status" value="1"/>
</dbReference>
<keyword evidence="3" id="KW-0418">Kinase</keyword>
<accession>A0A2M9BD90</accession>
<dbReference type="Pfam" id="PF13581">
    <property type="entry name" value="HATPase_c_2"/>
    <property type="match status" value="1"/>
</dbReference>
<dbReference type="GO" id="GO:0004674">
    <property type="term" value="F:protein serine/threonine kinase activity"/>
    <property type="evidence" value="ECO:0007669"/>
    <property type="project" value="UniProtKB-KW"/>
</dbReference>
<dbReference type="EMBL" id="PGEZ01000001">
    <property type="protein sequence ID" value="PJJ55899.1"/>
    <property type="molecule type" value="Genomic_DNA"/>
</dbReference>
<dbReference type="CDD" id="cd16936">
    <property type="entry name" value="HATPase_RsbW-like"/>
    <property type="match status" value="1"/>
</dbReference>
<evidence type="ECO:0000256" key="1">
    <source>
        <dbReference type="ARBA" id="ARBA00022527"/>
    </source>
</evidence>
<dbReference type="InterPro" id="IPR050267">
    <property type="entry name" value="Anti-sigma-factor_SerPK"/>
</dbReference>
<name>A0A2M9BD90_9ACTN</name>
<dbReference type="Gene3D" id="3.30.565.10">
    <property type="entry name" value="Histidine kinase-like ATPase, C-terminal domain"/>
    <property type="match status" value="1"/>
</dbReference>
<dbReference type="Proteomes" id="UP000230842">
    <property type="component" value="Unassembled WGS sequence"/>
</dbReference>
<organism evidence="3 4">
    <name type="scientific">Mumia flava</name>
    <dbReference type="NCBI Taxonomy" id="1348852"/>
    <lineage>
        <taxon>Bacteria</taxon>
        <taxon>Bacillati</taxon>
        <taxon>Actinomycetota</taxon>
        <taxon>Actinomycetes</taxon>
        <taxon>Propionibacteriales</taxon>
        <taxon>Nocardioidaceae</taxon>
        <taxon>Mumia</taxon>
    </lineage>
</organism>
<dbReference type="AlphaFoldDB" id="A0A2M9BD90"/>
<evidence type="ECO:0000313" key="4">
    <source>
        <dbReference type="Proteomes" id="UP000230842"/>
    </source>
</evidence>
<sequence>MHSAAPRAPDVEPAQGRWARDTLASLAAVPGVRRVGLALTDGGGRELLFTASDRDEAADGQWCLIDAYDEVPLNAAIRSGAPVVGSLQDLRGRFGTFVERQRDGLTAALAAVPVVGSGQVLGGYVLFFDSEQRFGPGRVRALAAVGCEVGAALRRLQREDVRPAPALTDEPVPPGARAVVHELAPEPAAVPQARRFLRSTLASWGVDGRAGEAAELCLSELVTNVVMHTGSGCGVRVLLDRGVLTTTVRDCGASRPTPVSRPVDPLGVHGRGLQIVEALADRWGSELDGVGTTVWFEIEL</sequence>
<protein>
    <submittedName>
        <fullName evidence="3">Anti-sigma regulatory factor (Ser/Thr protein kinase)</fullName>
    </submittedName>
</protein>